<dbReference type="EMBL" id="LJUO01000024">
    <property type="protein sequence ID" value="KPK72723.1"/>
    <property type="molecule type" value="Genomic_DNA"/>
</dbReference>
<dbReference type="AlphaFoldDB" id="A0A0S8GI53"/>
<evidence type="ECO:0000313" key="2">
    <source>
        <dbReference type="Proteomes" id="UP000051096"/>
    </source>
</evidence>
<proteinExistence type="predicted"/>
<name>A0A0S8GI53_UNCW3</name>
<comment type="caution">
    <text evidence="1">The sequence shown here is derived from an EMBL/GenBank/DDBJ whole genome shotgun (WGS) entry which is preliminary data.</text>
</comment>
<sequence length="334" mass="37484">MTTSCRSWWRNCALERDSEILAIDRMEDHIAPITANVSRIRELISCLELCHHKAERWVGNIIEAIGAGETKKGLGIRSPGEKHPTEKVWQNACAALSAWVAGCPSTSVDLTIDTVPASRILTCLGERSPLKEWQVQRVIEKIRSAIDWPRSCNDPTAQYVSLLLSGGEYELAYRNHCPEHYKEHEDLWLRTVRTIIHDRENGDEADLSLGLAIDMLMPCNWRFVENLQIVLEAIGGRLNPDKPFAACGRNITLVPIRRRMEIVSNTLKVFCGAPESSQEIDGNLLVLLGRPTEVKKWLAASLDKTIKLQLNPPADLRAMSALTGPEWLRHRSSG</sequence>
<protein>
    <submittedName>
        <fullName evidence="1">Uncharacterized protein</fullName>
    </submittedName>
</protein>
<organism evidence="1 2">
    <name type="scientific">candidate division WOR_3 bacterium SM23_60</name>
    <dbReference type="NCBI Taxonomy" id="1703780"/>
    <lineage>
        <taxon>Bacteria</taxon>
        <taxon>Bacteria division WOR-3</taxon>
    </lineage>
</organism>
<dbReference type="Proteomes" id="UP000051096">
    <property type="component" value="Unassembled WGS sequence"/>
</dbReference>
<accession>A0A0S8GI53</accession>
<gene>
    <name evidence="1" type="ORF">AMJ87_03950</name>
</gene>
<evidence type="ECO:0000313" key="1">
    <source>
        <dbReference type="EMBL" id="KPK72723.1"/>
    </source>
</evidence>
<reference evidence="1 2" key="1">
    <citation type="journal article" date="2015" name="Microbiome">
        <title>Genomic resolution of linkages in carbon, nitrogen, and sulfur cycling among widespread estuary sediment bacteria.</title>
        <authorList>
            <person name="Baker B.J."/>
            <person name="Lazar C.S."/>
            <person name="Teske A.P."/>
            <person name="Dick G.J."/>
        </authorList>
    </citation>
    <scope>NUCLEOTIDE SEQUENCE [LARGE SCALE GENOMIC DNA]</scope>
    <source>
        <strain evidence="1">SM23_60</strain>
    </source>
</reference>